<dbReference type="Pfam" id="PF13783">
    <property type="entry name" value="DUF4177"/>
    <property type="match status" value="1"/>
</dbReference>
<evidence type="ECO:0008006" key="2">
    <source>
        <dbReference type="Google" id="ProtNLM"/>
    </source>
</evidence>
<dbReference type="InterPro" id="IPR025234">
    <property type="entry name" value="YjzH-like"/>
</dbReference>
<organism evidence="1">
    <name type="scientific">marine metagenome</name>
    <dbReference type="NCBI Taxonomy" id="408172"/>
    <lineage>
        <taxon>unclassified sequences</taxon>
        <taxon>metagenomes</taxon>
        <taxon>ecological metagenomes</taxon>
    </lineage>
</organism>
<dbReference type="EMBL" id="UINC01120527">
    <property type="protein sequence ID" value="SVC95070.1"/>
    <property type="molecule type" value="Genomic_DNA"/>
</dbReference>
<gene>
    <name evidence="1" type="ORF">METZ01_LOCUS347924</name>
</gene>
<dbReference type="AlphaFoldDB" id="A0A382RCI0"/>
<accession>A0A382RCI0</accession>
<protein>
    <recommendedName>
        <fullName evidence="2">DUF4177 domain-containing protein</fullName>
    </recommendedName>
</protein>
<evidence type="ECO:0000313" key="1">
    <source>
        <dbReference type="EMBL" id="SVC95070.1"/>
    </source>
</evidence>
<sequence>MAEKRWEYKTLVFADHIMKGNEAVFPSDTLNKMGLDGWELVTVVNKGRFVETEFGSVPVASLDLSQFPIEEKKISYWVYEAFFKRENLE</sequence>
<name>A0A382RCI0_9ZZZZ</name>
<reference evidence="1" key="1">
    <citation type="submission" date="2018-05" db="EMBL/GenBank/DDBJ databases">
        <authorList>
            <person name="Lanie J.A."/>
            <person name="Ng W.-L."/>
            <person name="Kazmierczak K.M."/>
            <person name="Andrzejewski T.M."/>
            <person name="Davidsen T.M."/>
            <person name="Wayne K.J."/>
            <person name="Tettelin H."/>
            <person name="Glass J.I."/>
            <person name="Rusch D."/>
            <person name="Podicherti R."/>
            <person name="Tsui H.-C.T."/>
            <person name="Winkler M.E."/>
        </authorList>
    </citation>
    <scope>NUCLEOTIDE SEQUENCE</scope>
</reference>
<proteinExistence type="predicted"/>